<name>A0A143PS17_LUTPR</name>
<comment type="subcellular location">
    <subcellularLocation>
        <location evidence="10">Cytoplasm</location>
    </subcellularLocation>
    <text evidence="10">Associated with the membrane possibly through PlsY.</text>
</comment>
<gene>
    <name evidence="10 11" type="primary">plsX</name>
    <name evidence="11" type="ORF">LuPra_04428</name>
</gene>
<evidence type="ECO:0000256" key="5">
    <source>
        <dbReference type="ARBA" id="ARBA00023098"/>
    </source>
</evidence>
<comment type="catalytic activity">
    <reaction evidence="1 10">
        <text>a fatty acyl-[ACP] + phosphate = an acyl phosphate + holo-[ACP]</text>
        <dbReference type="Rhea" id="RHEA:42292"/>
        <dbReference type="Rhea" id="RHEA-COMP:9685"/>
        <dbReference type="Rhea" id="RHEA-COMP:14125"/>
        <dbReference type="ChEBI" id="CHEBI:43474"/>
        <dbReference type="ChEBI" id="CHEBI:59918"/>
        <dbReference type="ChEBI" id="CHEBI:64479"/>
        <dbReference type="ChEBI" id="CHEBI:138651"/>
        <dbReference type="EC" id="2.3.1.274"/>
    </reaction>
</comment>
<comment type="subunit">
    <text evidence="9 10">Homodimer. Probably interacts with PlsY.</text>
</comment>
<keyword evidence="6 10" id="KW-0594">Phospholipid biosynthesis</keyword>
<dbReference type="UniPathway" id="UPA00085"/>
<evidence type="ECO:0000313" key="12">
    <source>
        <dbReference type="Proteomes" id="UP000076079"/>
    </source>
</evidence>
<dbReference type="Proteomes" id="UP000076079">
    <property type="component" value="Chromosome"/>
</dbReference>
<dbReference type="Gene3D" id="3.40.718.10">
    <property type="entry name" value="Isopropylmalate Dehydrogenase"/>
    <property type="match status" value="1"/>
</dbReference>
<dbReference type="InterPro" id="IPR003664">
    <property type="entry name" value="FA_synthesis"/>
</dbReference>
<dbReference type="PANTHER" id="PTHR30100:SF1">
    <property type="entry name" value="PHOSPHATE ACYLTRANSFERASE"/>
    <property type="match status" value="1"/>
</dbReference>
<keyword evidence="7 10" id="KW-1208">Phospholipid metabolism</keyword>
<keyword evidence="2 10" id="KW-0963">Cytoplasm</keyword>
<evidence type="ECO:0000256" key="3">
    <source>
        <dbReference type="ARBA" id="ARBA00022516"/>
    </source>
</evidence>
<dbReference type="KEGG" id="abac:LuPra_04428"/>
<dbReference type="AlphaFoldDB" id="A0A143PS17"/>
<keyword evidence="11" id="KW-0012">Acyltransferase</keyword>
<dbReference type="GO" id="GO:0006633">
    <property type="term" value="P:fatty acid biosynthetic process"/>
    <property type="evidence" value="ECO:0007669"/>
    <property type="project" value="UniProtKB-UniRule"/>
</dbReference>
<comment type="similarity">
    <text evidence="10">Belongs to the PlsX family.</text>
</comment>
<dbReference type="Pfam" id="PF02504">
    <property type="entry name" value="FA_synthesis"/>
    <property type="match status" value="1"/>
</dbReference>
<organism evidence="11 12">
    <name type="scientific">Luteitalea pratensis</name>
    <dbReference type="NCBI Taxonomy" id="1855912"/>
    <lineage>
        <taxon>Bacteria</taxon>
        <taxon>Pseudomonadati</taxon>
        <taxon>Acidobacteriota</taxon>
        <taxon>Vicinamibacteria</taxon>
        <taxon>Vicinamibacterales</taxon>
        <taxon>Vicinamibacteraceae</taxon>
        <taxon>Luteitalea</taxon>
    </lineage>
</organism>
<proteinExistence type="inferred from homology"/>
<dbReference type="PANTHER" id="PTHR30100">
    <property type="entry name" value="FATTY ACID/PHOSPHOLIPID SYNTHESIS PROTEIN PLSX"/>
    <property type="match status" value="1"/>
</dbReference>
<evidence type="ECO:0000256" key="9">
    <source>
        <dbReference type="ARBA" id="ARBA00046608"/>
    </source>
</evidence>
<keyword evidence="5 10" id="KW-0443">Lipid metabolism</keyword>
<dbReference type="STRING" id="1855912.LuPra_04428"/>
<dbReference type="InterPro" id="IPR012281">
    <property type="entry name" value="Phospholipid_synth_PlsX-like"/>
</dbReference>
<keyword evidence="12" id="KW-1185">Reference proteome</keyword>
<evidence type="ECO:0000256" key="7">
    <source>
        <dbReference type="ARBA" id="ARBA00023264"/>
    </source>
</evidence>
<sequence>MRIAVDAMGGDDAPRTVVHGAVAAAREDGLALTLVGARAMLEDELARFPEVDSLSIAILDAPDVVGMDEPAVAVRRRPRASVRVAAEAVAAGEAAALFTAGHSGAAVMAAYAAFGLLDGIERPAIAATIPTRDGAAILVDAGASVSCRPQHLLVFARLGAAYASAMLGIDRPRVGLLSNGEEAAKGTPLVRGAHARIAETRLHFIGNLDASELFTGAADVIVCDGFTGNVVLKTSEGLVEAIDALMADEMARSVTAQVGAVLTRGALRRFRARLDYSEYGGAPLLGLRHVCVIGHGRSSPKAIATGVRLTARFARERLVTRLEDGLRETGALRVSTSHGHAE</sequence>
<evidence type="ECO:0000256" key="2">
    <source>
        <dbReference type="ARBA" id="ARBA00022490"/>
    </source>
</evidence>
<keyword evidence="4 10" id="KW-0808">Transferase</keyword>
<protein>
    <recommendedName>
        <fullName evidence="8 10">Phosphate acyltransferase</fullName>
        <ecNumber evidence="8 10">2.3.1.274</ecNumber>
    </recommendedName>
    <alternativeName>
        <fullName evidence="10">Acyl-ACP phosphotransacylase</fullName>
    </alternativeName>
    <alternativeName>
        <fullName evidence="10">Acyl-[acyl-carrier-protein]--phosphate acyltransferase</fullName>
    </alternativeName>
    <alternativeName>
        <fullName evidence="10">Phosphate-acyl-ACP acyltransferase</fullName>
    </alternativeName>
</protein>
<dbReference type="EC" id="2.3.1.274" evidence="8 10"/>
<dbReference type="GO" id="GO:0043811">
    <property type="term" value="F:phosphate:acyl-[acyl carrier protein] acyltransferase activity"/>
    <property type="evidence" value="ECO:0007669"/>
    <property type="project" value="UniProtKB-UniRule"/>
</dbReference>
<dbReference type="GO" id="GO:0008654">
    <property type="term" value="P:phospholipid biosynthetic process"/>
    <property type="evidence" value="ECO:0007669"/>
    <property type="project" value="UniProtKB-KW"/>
</dbReference>
<dbReference type="EMBL" id="CP015136">
    <property type="protein sequence ID" value="AMY11181.1"/>
    <property type="molecule type" value="Genomic_DNA"/>
</dbReference>
<evidence type="ECO:0000256" key="8">
    <source>
        <dbReference type="ARBA" id="ARBA00024069"/>
    </source>
</evidence>
<reference evidence="12" key="2">
    <citation type="submission" date="2016-04" db="EMBL/GenBank/DDBJ databases">
        <title>First Complete Genome Sequence of a Subdivision 6 Acidobacterium.</title>
        <authorList>
            <person name="Huang S."/>
            <person name="Vieira S."/>
            <person name="Bunk B."/>
            <person name="Riedel T."/>
            <person name="Sproeer C."/>
            <person name="Overmann J."/>
        </authorList>
    </citation>
    <scope>NUCLEOTIDE SEQUENCE [LARGE SCALE GENOMIC DNA]</scope>
    <source>
        <strain evidence="12">DSM 100886 HEG_-6_39</strain>
    </source>
</reference>
<dbReference type="PATRIC" id="fig|1813736.3.peg.4671"/>
<evidence type="ECO:0000256" key="1">
    <source>
        <dbReference type="ARBA" id="ARBA00001232"/>
    </source>
</evidence>
<dbReference type="HAMAP" id="MF_00019">
    <property type="entry name" value="PlsX"/>
    <property type="match status" value="1"/>
</dbReference>
<evidence type="ECO:0000256" key="10">
    <source>
        <dbReference type="HAMAP-Rule" id="MF_00019"/>
    </source>
</evidence>
<evidence type="ECO:0000313" key="11">
    <source>
        <dbReference type="EMBL" id="AMY11181.1"/>
    </source>
</evidence>
<evidence type="ECO:0000256" key="6">
    <source>
        <dbReference type="ARBA" id="ARBA00023209"/>
    </source>
</evidence>
<evidence type="ECO:0000256" key="4">
    <source>
        <dbReference type="ARBA" id="ARBA00022679"/>
    </source>
</evidence>
<dbReference type="SUPFAM" id="SSF53659">
    <property type="entry name" value="Isocitrate/Isopropylmalate dehydrogenase-like"/>
    <property type="match status" value="1"/>
</dbReference>
<comment type="pathway">
    <text evidence="10">Lipid metabolism; phospholipid metabolism.</text>
</comment>
<accession>A0A143PS17</accession>
<reference evidence="11 12" key="1">
    <citation type="journal article" date="2016" name="Genome Announc.">
        <title>First Complete Genome Sequence of a Subdivision 6 Acidobacterium Strain.</title>
        <authorList>
            <person name="Huang S."/>
            <person name="Vieira S."/>
            <person name="Bunk B."/>
            <person name="Riedel T."/>
            <person name="Sproer C."/>
            <person name="Overmann J."/>
        </authorList>
    </citation>
    <scope>NUCLEOTIDE SEQUENCE [LARGE SCALE GENOMIC DNA]</scope>
    <source>
        <strain evidence="12">DSM 100886 HEG_-6_39</strain>
    </source>
</reference>
<keyword evidence="3 10" id="KW-0444">Lipid biosynthesis</keyword>
<dbReference type="NCBIfam" id="TIGR00182">
    <property type="entry name" value="plsX"/>
    <property type="match status" value="1"/>
</dbReference>
<comment type="function">
    <text evidence="10">Catalyzes the reversible formation of acyl-phosphate (acyl-PO(4)) from acyl-[acyl-carrier-protein] (acyl-ACP). This enzyme utilizes acyl-ACP as fatty acyl donor, but not acyl-CoA.</text>
</comment>
<dbReference type="GO" id="GO:0005737">
    <property type="term" value="C:cytoplasm"/>
    <property type="evidence" value="ECO:0007669"/>
    <property type="project" value="UniProtKB-SubCell"/>
</dbReference>
<dbReference type="PIRSF" id="PIRSF002465">
    <property type="entry name" value="Phsphlp_syn_PlsX"/>
    <property type="match status" value="1"/>
</dbReference>